<feature type="transmembrane region" description="Helical" evidence="5">
    <location>
        <begin position="205"/>
        <end position="226"/>
    </location>
</feature>
<keyword evidence="2 5" id="KW-0812">Transmembrane</keyword>
<evidence type="ECO:0000256" key="5">
    <source>
        <dbReference type="SAM" id="Phobius"/>
    </source>
</evidence>
<evidence type="ECO:0000256" key="1">
    <source>
        <dbReference type="ARBA" id="ARBA00004141"/>
    </source>
</evidence>
<dbReference type="PANTHER" id="PTHR32322:SF9">
    <property type="entry name" value="AMINO-ACID METABOLITE EFFLUX PUMP-RELATED"/>
    <property type="match status" value="1"/>
</dbReference>
<comment type="caution">
    <text evidence="7">The sequence shown here is derived from an EMBL/GenBank/DDBJ whole genome shotgun (WGS) entry which is preliminary data.</text>
</comment>
<dbReference type="PANTHER" id="PTHR32322">
    <property type="entry name" value="INNER MEMBRANE TRANSPORTER"/>
    <property type="match status" value="1"/>
</dbReference>
<dbReference type="Pfam" id="PF00892">
    <property type="entry name" value="EamA"/>
    <property type="match status" value="2"/>
</dbReference>
<feature type="domain" description="EamA" evidence="6">
    <location>
        <begin position="141"/>
        <end position="280"/>
    </location>
</feature>
<feature type="transmembrane region" description="Helical" evidence="5">
    <location>
        <begin position="86"/>
        <end position="107"/>
    </location>
</feature>
<name>A0ABU1WGC8_9BURK</name>
<feature type="transmembrane region" description="Helical" evidence="5">
    <location>
        <begin position="263"/>
        <end position="282"/>
    </location>
</feature>
<evidence type="ECO:0000256" key="2">
    <source>
        <dbReference type="ARBA" id="ARBA00022692"/>
    </source>
</evidence>
<evidence type="ECO:0000256" key="4">
    <source>
        <dbReference type="ARBA" id="ARBA00023136"/>
    </source>
</evidence>
<evidence type="ECO:0000313" key="8">
    <source>
        <dbReference type="Proteomes" id="UP001265700"/>
    </source>
</evidence>
<dbReference type="InterPro" id="IPR050638">
    <property type="entry name" value="AA-Vitamin_Transporters"/>
</dbReference>
<dbReference type="SUPFAM" id="SSF103481">
    <property type="entry name" value="Multidrug resistance efflux transporter EmrE"/>
    <property type="match status" value="2"/>
</dbReference>
<evidence type="ECO:0000259" key="6">
    <source>
        <dbReference type="Pfam" id="PF00892"/>
    </source>
</evidence>
<dbReference type="InterPro" id="IPR037185">
    <property type="entry name" value="EmrE-like"/>
</dbReference>
<feature type="domain" description="EamA" evidence="6">
    <location>
        <begin position="7"/>
        <end position="131"/>
    </location>
</feature>
<dbReference type="Proteomes" id="UP001265700">
    <property type="component" value="Unassembled WGS sequence"/>
</dbReference>
<feature type="transmembrane region" description="Helical" evidence="5">
    <location>
        <begin position="238"/>
        <end position="257"/>
    </location>
</feature>
<keyword evidence="4 5" id="KW-0472">Membrane</keyword>
<reference evidence="7 8" key="1">
    <citation type="submission" date="2023-07" db="EMBL/GenBank/DDBJ databases">
        <title>Sorghum-associated microbial communities from plants grown in Nebraska, USA.</title>
        <authorList>
            <person name="Schachtman D."/>
        </authorList>
    </citation>
    <scope>NUCLEOTIDE SEQUENCE [LARGE SCALE GENOMIC DNA]</scope>
    <source>
        <strain evidence="7 8">4249</strain>
    </source>
</reference>
<dbReference type="RefSeq" id="WP_310310753.1">
    <property type="nucleotide sequence ID" value="NZ_JAVDWU010000001.1"/>
</dbReference>
<keyword evidence="3 5" id="KW-1133">Transmembrane helix</keyword>
<sequence length="294" mass="31681">MPLSHTLLALAVVFVWGTNFVVIRWGLDGMPPFLYATLRFVFSALPWLLFVPRPTVPWSRMAAFGVLLGVGQFGLLFLAMRNDISPGMASLVVQSQVFFTIGLSLFLLRERLRWFQGVGLTLALAGLAVIGMNLDASITLIGLALVLAAAFFWASANLVVKSLGAVNMLHFMVWSSVFAIPPLLALSLWLEGPAAMADAMRHASAGVWLSVFWQALGNTLFGYGVWNWLLTRHPAATVAPLALLVPVFGMGASALSLGESLPGWKLGAAALVLSGLAVIVLWPKLRAVFRQQPA</sequence>
<accession>A0ABU1WGC8</accession>
<proteinExistence type="predicted"/>
<dbReference type="InterPro" id="IPR000620">
    <property type="entry name" value="EamA_dom"/>
</dbReference>
<feature type="transmembrane region" description="Helical" evidence="5">
    <location>
        <begin position="62"/>
        <end position="80"/>
    </location>
</feature>
<gene>
    <name evidence="7" type="ORF">J2W49_000259</name>
</gene>
<evidence type="ECO:0000256" key="3">
    <source>
        <dbReference type="ARBA" id="ARBA00022989"/>
    </source>
</evidence>
<comment type="subcellular location">
    <subcellularLocation>
        <location evidence="1">Membrane</location>
        <topology evidence="1">Multi-pass membrane protein</topology>
    </subcellularLocation>
</comment>
<dbReference type="EMBL" id="JAVDWU010000001">
    <property type="protein sequence ID" value="MDR7148331.1"/>
    <property type="molecule type" value="Genomic_DNA"/>
</dbReference>
<feature type="transmembrane region" description="Helical" evidence="5">
    <location>
        <begin position="7"/>
        <end position="27"/>
    </location>
</feature>
<feature type="transmembrane region" description="Helical" evidence="5">
    <location>
        <begin position="138"/>
        <end position="159"/>
    </location>
</feature>
<feature type="transmembrane region" description="Helical" evidence="5">
    <location>
        <begin position="114"/>
        <end position="132"/>
    </location>
</feature>
<evidence type="ECO:0000313" key="7">
    <source>
        <dbReference type="EMBL" id="MDR7148331.1"/>
    </source>
</evidence>
<feature type="transmembrane region" description="Helical" evidence="5">
    <location>
        <begin position="33"/>
        <end position="50"/>
    </location>
</feature>
<organism evidence="7 8">
    <name type="scientific">Hydrogenophaga palleronii</name>
    <dbReference type="NCBI Taxonomy" id="65655"/>
    <lineage>
        <taxon>Bacteria</taxon>
        <taxon>Pseudomonadati</taxon>
        <taxon>Pseudomonadota</taxon>
        <taxon>Betaproteobacteria</taxon>
        <taxon>Burkholderiales</taxon>
        <taxon>Comamonadaceae</taxon>
        <taxon>Hydrogenophaga</taxon>
    </lineage>
</organism>
<feature type="transmembrane region" description="Helical" evidence="5">
    <location>
        <begin position="171"/>
        <end position="190"/>
    </location>
</feature>
<keyword evidence="8" id="KW-1185">Reference proteome</keyword>
<protein>
    <submittedName>
        <fullName evidence="7">O-acetylserine/cysteine efflux transporter</fullName>
    </submittedName>
</protein>